<dbReference type="Pfam" id="PF13683">
    <property type="entry name" value="rve_3"/>
    <property type="match status" value="1"/>
</dbReference>
<evidence type="ECO:0000313" key="3">
    <source>
        <dbReference type="Proteomes" id="UP000550729"/>
    </source>
</evidence>
<gene>
    <name evidence="2" type="ORF">HH308_29355</name>
</gene>
<dbReference type="PROSITE" id="PS50994">
    <property type="entry name" value="INTEGRASE"/>
    <property type="match status" value="1"/>
</dbReference>
<evidence type="ECO:0000259" key="1">
    <source>
        <dbReference type="PROSITE" id="PS50994"/>
    </source>
</evidence>
<sequence length="158" mass="17609">TGEGWLYLATVIDLTTRMVVGWATAAHMQTPLISEALINAHRHGYVAGGAVFHSDRGAQYTSAEFASVAALVDVRLSVGRTGVCWDNAVAESFFSMLKNEMYHRERFATRARARLAVADYIEVFYNRKRRHSTLGYQTPHQVMTAFFTRTHPAANQAA</sequence>
<dbReference type="NCBIfam" id="NF033516">
    <property type="entry name" value="transpos_IS3"/>
    <property type="match status" value="1"/>
</dbReference>
<feature type="domain" description="Integrase catalytic" evidence="1">
    <location>
        <begin position="1"/>
        <end position="147"/>
    </location>
</feature>
<comment type="caution">
    <text evidence="2">The sequence shown here is derived from an EMBL/GenBank/DDBJ whole genome shotgun (WGS) entry which is preliminary data.</text>
</comment>
<name>A0A848L2T7_9ACTN</name>
<dbReference type="InterPro" id="IPR050900">
    <property type="entry name" value="Transposase_IS3/IS150/IS904"/>
</dbReference>
<protein>
    <submittedName>
        <fullName evidence="2">IS3 family transposase</fullName>
    </submittedName>
</protein>
<dbReference type="PANTHER" id="PTHR46889:SF4">
    <property type="entry name" value="TRANSPOSASE INSO FOR INSERTION SEQUENCE ELEMENT IS911B-RELATED"/>
    <property type="match status" value="1"/>
</dbReference>
<dbReference type="GO" id="GO:0015074">
    <property type="term" value="P:DNA integration"/>
    <property type="evidence" value="ECO:0007669"/>
    <property type="project" value="InterPro"/>
</dbReference>
<dbReference type="Proteomes" id="UP000550729">
    <property type="component" value="Unassembled WGS sequence"/>
</dbReference>
<dbReference type="InterPro" id="IPR012337">
    <property type="entry name" value="RNaseH-like_sf"/>
</dbReference>
<evidence type="ECO:0000313" key="2">
    <source>
        <dbReference type="EMBL" id="NMO05330.1"/>
    </source>
</evidence>
<dbReference type="InterPro" id="IPR036397">
    <property type="entry name" value="RNaseH_sf"/>
</dbReference>
<reference evidence="2 3" key="1">
    <citation type="submission" date="2020-04" db="EMBL/GenBank/DDBJ databases">
        <title>Gordonia sp. nov. TBRC 11910.</title>
        <authorList>
            <person name="Suriyachadkun C."/>
        </authorList>
    </citation>
    <scope>NUCLEOTIDE SEQUENCE [LARGE SCALE GENOMIC DNA]</scope>
    <source>
        <strain evidence="2 3">TBRC 11910</strain>
    </source>
</reference>
<feature type="non-terminal residue" evidence="2">
    <location>
        <position position="1"/>
    </location>
</feature>
<accession>A0A848L2T7</accession>
<dbReference type="RefSeq" id="WP_170197830.1">
    <property type="nucleotide sequence ID" value="NZ_JABBNB010000100.1"/>
</dbReference>
<dbReference type="SUPFAM" id="SSF53098">
    <property type="entry name" value="Ribonuclease H-like"/>
    <property type="match status" value="1"/>
</dbReference>
<dbReference type="PANTHER" id="PTHR46889">
    <property type="entry name" value="TRANSPOSASE INSF FOR INSERTION SEQUENCE IS3B-RELATED"/>
    <property type="match status" value="1"/>
</dbReference>
<dbReference type="Gene3D" id="3.30.420.10">
    <property type="entry name" value="Ribonuclease H-like superfamily/Ribonuclease H"/>
    <property type="match status" value="1"/>
</dbReference>
<keyword evidence="3" id="KW-1185">Reference proteome</keyword>
<organism evidence="2 3">
    <name type="scientific">Gordonia asplenii</name>
    <dbReference type="NCBI Taxonomy" id="2725283"/>
    <lineage>
        <taxon>Bacteria</taxon>
        <taxon>Bacillati</taxon>
        <taxon>Actinomycetota</taxon>
        <taxon>Actinomycetes</taxon>
        <taxon>Mycobacteriales</taxon>
        <taxon>Gordoniaceae</taxon>
        <taxon>Gordonia</taxon>
    </lineage>
</organism>
<dbReference type="InterPro" id="IPR048020">
    <property type="entry name" value="Transpos_IS3"/>
</dbReference>
<dbReference type="InterPro" id="IPR001584">
    <property type="entry name" value="Integrase_cat-core"/>
</dbReference>
<proteinExistence type="predicted"/>
<dbReference type="EMBL" id="JABBNB010000100">
    <property type="protein sequence ID" value="NMO05330.1"/>
    <property type="molecule type" value="Genomic_DNA"/>
</dbReference>
<dbReference type="GO" id="GO:0003676">
    <property type="term" value="F:nucleic acid binding"/>
    <property type="evidence" value="ECO:0007669"/>
    <property type="project" value="InterPro"/>
</dbReference>
<dbReference type="AlphaFoldDB" id="A0A848L2T7"/>